<dbReference type="SUPFAM" id="SSF55785">
    <property type="entry name" value="PYP-like sensor domain (PAS domain)"/>
    <property type="match status" value="1"/>
</dbReference>
<dbReference type="Proteomes" id="UP001193501">
    <property type="component" value="Unassembled WGS sequence"/>
</dbReference>
<accession>A0AAE5BW26</accession>
<evidence type="ECO:0000259" key="7">
    <source>
        <dbReference type="PROSITE" id="PS50111"/>
    </source>
</evidence>
<dbReference type="PANTHER" id="PTHR43304">
    <property type="entry name" value="PHYTOCHROME-LIKE PROTEIN CPH1"/>
    <property type="match status" value="1"/>
</dbReference>
<dbReference type="InterPro" id="IPR035965">
    <property type="entry name" value="PAS-like_dom_sf"/>
</dbReference>
<dbReference type="Pfam" id="PF08447">
    <property type="entry name" value="PAS_3"/>
    <property type="match status" value="1"/>
</dbReference>
<dbReference type="CDD" id="cd00130">
    <property type="entry name" value="PAS"/>
    <property type="match status" value="1"/>
</dbReference>
<reference evidence="8" key="1">
    <citation type="submission" date="2020-01" db="EMBL/GenBank/DDBJ databases">
        <authorList>
            <person name="Chen W.-M."/>
        </authorList>
    </citation>
    <scope>NUCLEOTIDE SEQUENCE</scope>
    <source>
        <strain evidence="8">CYK-10</strain>
    </source>
</reference>
<keyword evidence="9" id="KW-1185">Reference proteome</keyword>
<dbReference type="InterPro" id="IPR013655">
    <property type="entry name" value="PAS_fold_3"/>
</dbReference>
<evidence type="ECO:0000256" key="3">
    <source>
        <dbReference type="ARBA" id="ARBA00022553"/>
    </source>
</evidence>
<keyword evidence="6" id="KW-0807">Transducer</keyword>
<protein>
    <recommendedName>
        <fullName evidence="2">histidine kinase</fullName>
        <ecNumber evidence="2">2.7.13.3</ecNumber>
    </recommendedName>
</protein>
<dbReference type="EC" id="2.7.13.3" evidence="2"/>
<dbReference type="Gene3D" id="1.10.287.950">
    <property type="entry name" value="Methyl-accepting chemotaxis protein"/>
    <property type="match status" value="1"/>
</dbReference>
<keyword evidence="5" id="KW-0418">Kinase</keyword>
<dbReference type="SUPFAM" id="SSF58104">
    <property type="entry name" value="Methyl-accepting chemotaxis protein (MCP) signaling domain"/>
    <property type="match status" value="1"/>
</dbReference>
<evidence type="ECO:0000256" key="4">
    <source>
        <dbReference type="ARBA" id="ARBA00022679"/>
    </source>
</evidence>
<sequence length="219" mass="23976">MLDESIPELEIIHSIVNRMNGFLYRCRNDKAYSMMFMAGEVRRLTGHEPQAFIGPAGRSYAAQTHPDDLQAVYDAVDAALAAKDNWNVDYRIVRPDGTAIWVQEIGGGVFDGDELLYLEGAVIDADRARLAELHNVQMLEAISEKARALLGNTVPIVEVLRTLRILAINARLEAGRAGPFGASFGFVAHEVSRLAEETSVLAERIATVTGQLQDLLKAG</sequence>
<comment type="caution">
    <text evidence="8">The sequence shown here is derived from an EMBL/GenBank/DDBJ whole genome shotgun (WGS) entry which is preliminary data.</text>
</comment>
<name>A0AAE5BW26_9RHOB</name>
<evidence type="ECO:0000313" key="9">
    <source>
        <dbReference type="Proteomes" id="UP001193501"/>
    </source>
</evidence>
<feature type="domain" description="Methyl-accepting transducer" evidence="7">
    <location>
        <begin position="136"/>
        <end position="219"/>
    </location>
</feature>
<dbReference type="Pfam" id="PF00015">
    <property type="entry name" value="MCPsignal"/>
    <property type="match status" value="1"/>
</dbReference>
<dbReference type="PANTHER" id="PTHR43304:SF1">
    <property type="entry name" value="PAC DOMAIN-CONTAINING PROTEIN"/>
    <property type="match status" value="1"/>
</dbReference>
<dbReference type="GO" id="GO:0007165">
    <property type="term" value="P:signal transduction"/>
    <property type="evidence" value="ECO:0007669"/>
    <property type="project" value="UniProtKB-KW"/>
</dbReference>
<organism evidence="8 9">
    <name type="scientific">Stagnihabitans tardus</name>
    <dbReference type="NCBI Taxonomy" id="2699202"/>
    <lineage>
        <taxon>Bacteria</taxon>
        <taxon>Pseudomonadati</taxon>
        <taxon>Pseudomonadota</taxon>
        <taxon>Alphaproteobacteria</taxon>
        <taxon>Rhodobacterales</taxon>
        <taxon>Paracoccaceae</taxon>
        <taxon>Stagnihabitans</taxon>
    </lineage>
</organism>
<keyword evidence="4" id="KW-0808">Transferase</keyword>
<dbReference type="InterPro" id="IPR004089">
    <property type="entry name" value="MCPsignal_dom"/>
</dbReference>
<dbReference type="AlphaFoldDB" id="A0AAE5BW26"/>
<dbReference type="InterPro" id="IPR052162">
    <property type="entry name" value="Sensor_kinase/Photoreceptor"/>
</dbReference>
<proteinExistence type="predicted"/>
<evidence type="ECO:0000256" key="1">
    <source>
        <dbReference type="ARBA" id="ARBA00000085"/>
    </source>
</evidence>
<dbReference type="PROSITE" id="PS50111">
    <property type="entry name" value="CHEMOTAXIS_TRANSDUC_2"/>
    <property type="match status" value="1"/>
</dbReference>
<dbReference type="EMBL" id="JAABNR010000011">
    <property type="protein sequence ID" value="NBZ88384.1"/>
    <property type="molecule type" value="Genomic_DNA"/>
</dbReference>
<dbReference type="GO" id="GO:0016020">
    <property type="term" value="C:membrane"/>
    <property type="evidence" value="ECO:0007669"/>
    <property type="project" value="InterPro"/>
</dbReference>
<dbReference type="InterPro" id="IPR000014">
    <property type="entry name" value="PAS"/>
</dbReference>
<dbReference type="GO" id="GO:0004673">
    <property type="term" value="F:protein histidine kinase activity"/>
    <property type="evidence" value="ECO:0007669"/>
    <property type="project" value="UniProtKB-EC"/>
</dbReference>
<keyword evidence="3" id="KW-0597">Phosphoprotein</keyword>
<evidence type="ECO:0000256" key="2">
    <source>
        <dbReference type="ARBA" id="ARBA00012438"/>
    </source>
</evidence>
<evidence type="ECO:0000256" key="6">
    <source>
        <dbReference type="PROSITE-ProRule" id="PRU00284"/>
    </source>
</evidence>
<evidence type="ECO:0000256" key="5">
    <source>
        <dbReference type="ARBA" id="ARBA00022777"/>
    </source>
</evidence>
<dbReference type="Gene3D" id="3.30.450.20">
    <property type="entry name" value="PAS domain"/>
    <property type="match status" value="1"/>
</dbReference>
<gene>
    <name evidence="8" type="ORF">GV832_12400</name>
</gene>
<dbReference type="RefSeq" id="WP_168775205.1">
    <property type="nucleotide sequence ID" value="NZ_JAABNR010000011.1"/>
</dbReference>
<evidence type="ECO:0000313" key="8">
    <source>
        <dbReference type="EMBL" id="NBZ88384.1"/>
    </source>
</evidence>
<comment type="catalytic activity">
    <reaction evidence="1">
        <text>ATP + protein L-histidine = ADP + protein N-phospho-L-histidine.</text>
        <dbReference type="EC" id="2.7.13.3"/>
    </reaction>
</comment>